<dbReference type="InterPro" id="IPR002645">
    <property type="entry name" value="STAS_dom"/>
</dbReference>
<accession>A0A1H2SYK7</accession>
<dbReference type="PROSITE" id="PS50801">
    <property type="entry name" value="STAS"/>
    <property type="match status" value="1"/>
</dbReference>
<dbReference type="Pfam" id="PF01740">
    <property type="entry name" value="STAS"/>
    <property type="match status" value="1"/>
</dbReference>
<dbReference type="InterPro" id="IPR036513">
    <property type="entry name" value="STAS_dom_sf"/>
</dbReference>
<dbReference type="InterPro" id="IPR014792">
    <property type="entry name" value="RsbRA_N"/>
</dbReference>
<dbReference type="Gene3D" id="3.30.750.24">
    <property type="entry name" value="STAS domain"/>
    <property type="match status" value="1"/>
</dbReference>
<dbReference type="InterPro" id="IPR051932">
    <property type="entry name" value="Bact_StressResp_Reg"/>
</dbReference>
<organism evidence="3 4">
    <name type="scientific">Marinococcus luteus</name>
    <dbReference type="NCBI Taxonomy" id="1122204"/>
    <lineage>
        <taxon>Bacteria</taxon>
        <taxon>Bacillati</taxon>
        <taxon>Bacillota</taxon>
        <taxon>Bacilli</taxon>
        <taxon>Bacillales</taxon>
        <taxon>Bacillaceae</taxon>
        <taxon>Marinococcus</taxon>
    </lineage>
</organism>
<evidence type="ECO:0000256" key="1">
    <source>
        <dbReference type="ARBA" id="ARBA00022553"/>
    </source>
</evidence>
<dbReference type="PANTHER" id="PTHR33745">
    <property type="entry name" value="RSBT ANTAGONIST PROTEIN RSBS-RELATED"/>
    <property type="match status" value="1"/>
</dbReference>
<proteinExistence type="predicted"/>
<dbReference type="InterPro" id="IPR012292">
    <property type="entry name" value="Globin/Proto"/>
</dbReference>
<keyword evidence="4" id="KW-1185">Reference proteome</keyword>
<dbReference type="Gene3D" id="1.10.490.10">
    <property type="entry name" value="Globins"/>
    <property type="match status" value="1"/>
</dbReference>
<name>A0A1H2SYK7_9BACI</name>
<dbReference type="STRING" id="1122204.SAMN05421781_1159"/>
<reference evidence="3 4" key="1">
    <citation type="submission" date="2016-10" db="EMBL/GenBank/DDBJ databases">
        <authorList>
            <person name="de Groot N.N."/>
        </authorList>
    </citation>
    <scope>NUCLEOTIDE SEQUENCE [LARGE SCALE GENOMIC DNA]</scope>
    <source>
        <strain evidence="3 4">DSM 23126</strain>
    </source>
</reference>
<dbReference type="GO" id="GO:0019825">
    <property type="term" value="F:oxygen binding"/>
    <property type="evidence" value="ECO:0007669"/>
    <property type="project" value="InterPro"/>
</dbReference>
<dbReference type="RefSeq" id="WP_091612342.1">
    <property type="nucleotide sequence ID" value="NZ_FNNC01000002.1"/>
</dbReference>
<dbReference type="Proteomes" id="UP000199488">
    <property type="component" value="Unassembled WGS sequence"/>
</dbReference>
<feature type="domain" description="STAS" evidence="2">
    <location>
        <begin position="151"/>
        <end position="262"/>
    </location>
</feature>
<protein>
    <submittedName>
        <fullName evidence="3">RsbT co-antagonist protein RsbR</fullName>
    </submittedName>
</protein>
<keyword evidence="1" id="KW-0597">Phosphoprotein</keyword>
<evidence type="ECO:0000259" key="2">
    <source>
        <dbReference type="PROSITE" id="PS50801"/>
    </source>
</evidence>
<dbReference type="AlphaFoldDB" id="A0A1H2SYK7"/>
<dbReference type="SUPFAM" id="SSF52091">
    <property type="entry name" value="SpoIIaa-like"/>
    <property type="match status" value="1"/>
</dbReference>
<dbReference type="OrthoDB" id="9800154at2"/>
<evidence type="ECO:0000313" key="3">
    <source>
        <dbReference type="EMBL" id="SDW36688.1"/>
    </source>
</evidence>
<dbReference type="GO" id="GO:0020037">
    <property type="term" value="F:heme binding"/>
    <property type="evidence" value="ECO:0007669"/>
    <property type="project" value="InterPro"/>
</dbReference>
<sequence>MHSSVVQAINDHQEQLVSKWKEEMARVQEEYFKNSLPDDLVFTNNEEFIDVLYSSVRLERSEAEGKIKHFAERLIQTDWPLSYFTQGMQAFRRIVTACIVPYINNAEEDSVRLSVEVEEWVDAIVNQLVDDYSDSWIKTLELQQMALNELSAPLIPVFEKVSVMPLIGAIDTERAKLIMENLLDGIIQHRSQVVLIDITGVPVVDTMVANHIIQASKAVRLVGAECILVGIRPEIAQTIVNLGIDLSTFPTKSSLRKGIESALELTQRKMVQVENGAEWRA</sequence>
<dbReference type="PANTHER" id="PTHR33745:SF3">
    <property type="entry name" value="RSBT CO-ANTAGONIST PROTEIN RSBRC"/>
    <property type="match status" value="1"/>
</dbReference>
<evidence type="ECO:0000313" key="4">
    <source>
        <dbReference type="Proteomes" id="UP000199488"/>
    </source>
</evidence>
<dbReference type="Pfam" id="PF08678">
    <property type="entry name" value="Rsbr_N"/>
    <property type="match status" value="1"/>
</dbReference>
<dbReference type="CDD" id="cd07041">
    <property type="entry name" value="STAS_RsbR_RsbS_like"/>
    <property type="match status" value="1"/>
</dbReference>
<dbReference type="EMBL" id="FNNC01000002">
    <property type="protein sequence ID" value="SDW36688.1"/>
    <property type="molecule type" value="Genomic_DNA"/>
</dbReference>
<gene>
    <name evidence="3" type="ORF">SAMN05421781_1159</name>
</gene>